<comment type="caution">
    <text evidence="14">The sequence shown here is derived from an EMBL/GenBank/DDBJ whole genome shotgun (WGS) entry which is preliminary data.</text>
</comment>
<keyword evidence="5" id="KW-0813">Transport</keyword>
<evidence type="ECO:0000256" key="10">
    <source>
        <dbReference type="ARBA" id="ARBA00023065"/>
    </source>
</evidence>
<dbReference type="PROSITE" id="PS01344">
    <property type="entry name" value="FRATAXIN_1"/>
    <property type="match status" value="1"/>
</dbReference>
<comment type="catalytic activity">
    <reaction evidence="12">
        <text>4 Fe(2+) + O2 + 4 H(+) = 4 Fe(3+) + 2 H2O</text>
        <dbReference type="Rhea" id="RHEA:11148"/>
        <dbReference type="ChEBI" id="CHEBI:15377"/>
        <dbReference type="ChEBI" id="CHEBI:15378"/>
        <dbReference type="ChEBI" id="CHEBI:15379"/>
        <dbReference type="ChEBI" id="CHEBI:29033"/>
        <dbReference type="ChEBI" id="CHEBI:29034"/>
        <dbReference type="EC" id="1.16.3.1"/>
    </reaction>
</comment>
<dbReference type="EC" id="1.16.3.1" evidence="3"/>
<keyword evidence="11" id="KW-0496">Mitochondrion</keyword>
<evidence type="ECO:0000256" key="1">
    <source>
        <dbReference type="ARBA" id="ARBA00004173"/>
    </source>
</evidence>
<dbReference type="PANTHER" id="PTHR16821">
    <property type="entry name" value="FRATAXIN"/>
    <property type="match status" value="1"/>
</dbReference>
<dbReference type="PROSITE" id="PS50810">
    <property type="entry name" value="FRATAXIN_2"/>
    <property type="match status" value="1"/>
</dbReference>
<evidence type="ECO:0000256" key="3">
    <source>
        <dbReference type="ARBA" id="ARBA00013107"/>
    </source>
</evidence>
<dbReference type="InterPro" id="IPR020895">
    <property type="entry name" value="Frataxin_CS"/>
</dbReference>
<evidence type="ECO:0000256" key="5">
    <source>
        <dbReference type="ARBA" id="ARBA00022448"/>
    </source>
</evidence>
<evidence type="ECO:0000256" key="11">
    <source>
        <dbReference type="ARBA" id="ARBA00023128"/>
    </source>
</evidence>
<keyword evidence="7" id="KW-0809">Transit peptide</keyword>
<keyword evidence="4" id="KW-0409">Iron storage</keyword>
<dbReference type="EMBL" id="JAZHXJ010000015">
    <property type="protein sequence ID" value="KAL1882342.1"/>
    <property type="molecule type" value="Genomic_DNA"/>
</dbReference>
<dbReference type="PANTHER" id="PTHR16821:SF2">
    <property type="entry name" value="FRATAXIN, MITOCHONDRIAL"/>
    <property type="match status" value="1"/>
</dbReference>
<evidence type="ECO:0000256" key="2">
    <source>
        <dbReference type="ARBA" id="ARBA00008183"/>
    </source>
</evidence>
<organism evidence="14 15">
    <name type="scientific">Phialemonium thermophilum</name>
    <dbReference type="NCBI Taxonomy" id="223376"/>
    <lineage>
        <taxon>Eukaryota</taxon>
        <taxon>Fungi</taxon>
        <taxon>Dikarya</taxon>
        <taxon>Ascomycota</taxon>
        <taxon>Pezizomycotina</taxon>
        <taxon>Sordariomycetes</taxon>
        <taxon>Sordariomycetidae</taxon>
        <taxon>Cephalothecales</taxon>
        <taxon>Cephalothecaceae</taxon>
        <taxon>Phialemonium</taxon>
    </lineage>
</organism>
<gene>
    <name evidence="14" type="ORF">VTK73DRAFT_1901</name>
</gene>
<evidence type="ECO:0000256" key="9">
    <source>
        <dbReference type="ARBA" id="ARBA00023004"/>
    </source>
</evidence>
<keyword evidence="10" id="KW-0406">Ion transport</keyword>
<protein>
    <recommendedName>
        <fullName evidence="3">ferroxidase</fullName>
        <ecNumber evidence="3">1.16.3.1</ecNumber>
    </recommendedName>
</protein>
<keyword evidence="6" id="KW-0410">Iron transport</keyword>
<evidence type="ECO:0000256" key="4">
    <source>
        <dbReference type="ARBA" id="ARBA00022434"/>
    </source>
</evidence>
<proteinExistence type="inferred from homology"/>
<accession>A0ABR3Y3E6</accession>
<keyword evidence="15" id="KW-1185">Reference proteome</keyword>
<feature type="compositionally biased region" description="Polar residues" evidence="13">
    <location>
        <begin position="1"/>
        <end position="28"/>
    </location>
</feature>
<evidence type="ECO:0000256" key="12">
    <source>
        <dbReference type="ARBA" id="ARBA00047990"/>
    </source>
</evidence>
<evidence type="ECO:0000313" key="14">
    <source>
        <dbReference type="EMBL" id="KAL1882342.1"/>
    </source>
</evidence>
<dbReference type="Pfam" id="PF01491">
    <property type="entry name" value="Frataxin_Cyay"/>
    <property type="match status" value="1"/>
</dbReference>
<dbReference type="NCBIfam" id="TIGR03421">
    <property type="entry name" value="FeS_CyaY"/>
    <property type="match status" value="1"/>
</dbReference>
<dbReference type="InterPro" id="IPR036524">
    <property type="entry name" value="Frataxin/CyaY_sf"/>
</dbReference>
<dbReference type="SUPFAM" id="SSF55387">
    <property type="entry name" value="Frataxin/Nqo15-like"/>
    <property type="match status" value="1"/>
</dbReference>
<evidence type="ECO:0000256" key="13">
    <source>
        <dbReference type="SAM" id="MobiDB-lite"/>
    </source>
</evidence>
<dbReference type="InterPro" id="IPR017789">
    <property type="entry name" value="Frataxin"/>
</dbReference>
<name>A0ABR3Y3E6_9PEZI</name>
<comment type="similarity">
    <text evidence="2">Belongs to the frataxin family.</text>
</comment>
<dbReference type="Gene3D" id="3.30.920.10">
    <property type="entry name" value="Frataxin/CyaY"/>
    <property type="match status" value="1"/>
</dbReference>
<comment type="subcellular location">
    <subcellularLocation>
        <location evidence="1">Mitochondrion</location>
    </subcellularLocation>
</comment>
<dbReference type="NCBIfam" id="TIGR03422">
    <property type="entry name" value="mito_frataxin"/>
    <property type="match status" value="1"/>
</dbReference>
<keyword evidence="8" id="KW-0560">Oxidoreductase</keyword>
<evidence type="ECO:0000256" key="8">
    <source>
        <dbReference type="ARBA" id="ARBA00023002"/>
    </source>
</evidence>
<feature type="region of interest" description="Disordered" evidence="13">
    <location>
        <begin position="1"/>
        <end position="31"/>
    </location>
</feature>
<keyword evidence="9" id="KW-0408">Iron</keyword>
<sequence>MSRSSLTKLTRATHRSLQASRPMPTTTPRLVAPSAYIPRSSQSPVRTARYLSSTSYHGKGIMPETDNPNPKQPAETVVNMTAAQLTDAEYHQIADEYLETVLAKLEELQETREDLDVEFSDGVLTVTLPPAGTYVLNKQPPNKQLWLSSPRSGPKRYDWVVLGDGQNDKEGTAVGDWIYLRERTSLNKLLRDELGVELGQATSQS</sequence>
<evidence type="ECO:0000313" key="15">
    <source>
        <dbReference type="Proteomes" id="UP001586593"/>
    </source>
</evidence>
<dbReference type="Proteomes" id="UP001586593">
    <property type="component" value="Unassembled WGS sequence"/>
</dbReference>
<evidence type="ECO:0000256" key="7">
    <source>
        <dbReference type="ARBA" id="ARBA00022946"/>
    </source>
</evidence>
<dbReference type="InterPro" id="IPR002908">
    <property type="entry name" value="Frataxin/CyaY"/>
</dbReference>
<dbReference type="SMART" id="SM01219">
    <property type="entry name" value="Frataxin_Cyay"/>
    <property type="match status" value="1"/>
</dbReference>
<evidence type="ECO:0000256" key="6">
    <source>
        <dbReference type="ARBA" id="ARBA00022496"/>
    </source>
</evidence>
<reference evidence="14 15" key="1">
    <citation type="journal article" date="2024" name="Commun. Biol.">
        <title>Comparative genomic analysis of thermophilic fungi reveals convergent evolutionary adaptations and gene losses.</title>
        <authorList>
            <person name="Steindorff A.S."/>
            <person name="Aguilar-Pontes M.V."/>
            <person name="Robinson A.J."/>
            <person name="Andreopoulos B."/>
            <person name="LaButti K."/>
            <person name="Kuo A."/>
            <person name="Mondo S."/>
            <person name="Riley R."/>
            <person name="Otillar R."/>
            <person name="Haridas S."/>
            <person name="Lipzen A."/>
            <person name="Grimwood J."/>
            <person name="Schmutz J."/>
            <person name="Clum A."/>
            <person name="Reid I.D."/>
            <person name="Moisan M.C."/>
            <person name="Butler G."/>
            <person name="Nguyen T.T.M."/>
            <person name="Dewar K."/>
            <person name="Conant G."/>
            <person name="Drula E."/>
            <person name="Henrissat B."/>
            <person name="Hansel C."/>
            <person name="Singer S."/>
            <person name="Hutchinson M.I."/>
            <person name="de Vries R.P."/>
            <person name="Natvig D.O."/>
            <person name="Powell A.J."/>
            <person name="Tsang A."/>
            <person name="Grigoriev I.V."/>
        </authorList>
    </citation>
    <scope>NUCLEOTIDE SEQUENCE [LARGE SCALE GENOMIC DNA]</scope>
    <source>
        <strain evidence="14 15">ATCC 24622</strain>
    </source>
</reference>